<dbReference type="SUPFAM" id="SSF51182">
    <property type="entry name" value="RmlC-like cupins"/>
    <property type="match status" value="1"/>
</dbReference>
<dbReference type="EC" id="1.13.11.54" evidence="9"/>
<keyword evidence="3 9" id="KW-0028">Amino-acid biosynthesis</keyword>
<feature type="binding site" evidence="9">
    <location>
        <position position="97"/>
    </location>
    <ligand>
        <name>Fe(2+)</name>
        <dbReference type="ChEBI" id="CHEBI:29033"/>
    </ligand>
</feature>
<dbReference type="PANTHER" id="PTHR23418:SF0">
    <property type="entry name" value="ACIREDUCTONE DIOXYGENASE"/>
    <property type="match status" value="1"/>
</dbReference>
<evidence type="ECO:0000256" key="5">
    <source>
        <dbReference type="ARBA" id="ARBA00022964"/>
    </source>
</evidence>
<feature type="binding site" evidence="9">
    <location>
        <position position="99"/>
    </location>
    <ligand>
        <name>Fe(2+)</name>
        <dbReference type="ChEBI" id="CHEBI:29033"/>
    </ligand>
</feature>
<feature type="site" description="May play a role in transmitting local conformational changes" evidence="9">
    <location>
        <position position="102"/>
    </location>
</feature>
<comment type="subunit">
    <text evidence="9">Monomer.</text>
</comment>
<dbReference type="InterPro" id="IPR011051">
    <property type="entry name" value="RmlC_Cupin_sf"/>
</dbReference>
<dbReference type="InterPro" id="IPR023956">
    <property type="entry name" value="ARD_bac"/>
</dbReference>
<dbReference type="EC" id="1.13.11.53" evidence="9"/>
<comment type="similarity">
    <text evidence="9">Belongs to the acireductone dioxygenase (ARD) family.</text>
</comment>
<dbReference type="GO" id="GO:0010308">
    <property type="term" value="F:acireductone dioxygenase (Ni2+-requiring) activity"/>
    <property type="evidence" value="ECO:0007669"/>
    <property type="project" value="UniProtKB-UniRule"/>
</dbReference>
<dbReference type="CDD" id="cd02232">
    <property type="entry name" value="cupin_ARD"/>
    <property type="match status" value="1"/>
</dbReference>
<dbReference type="PANTHER" id="PTHR23418">
    <property type="entry name" value="ACIREDUCTONE DIOXYGENASE"/>
    <property type="match status" value="1"/>
</dbReference>
<evidence type="ECO:0000256" key="7">
    <source>
        <dbReference type="ARBA" id="ARBA00023004"/>
    </source>
</evidence>
<keyword evidence="6 9" id="KW-0560">Oxidoreductase</keyword>
<keyword evidence="7 9" id="KW-0408">Iron</keyword>
<feature type="binding site" evidence="9">
    <location>
        <position position="103"/>
    </location>
    <ligand>
        <name>Fe(2+)</name>
        <dbReference type="ChEBI" id="CHEBI:29033"/>
    </ligand>
</feature>
<dbReference type="GO" id="GO:0010309">
    <property type="term" value="F:acireductone dioxygenase [iron(II)-requiring] activity"/>
    <property type="evidence" value="ECO:0007669"/>
    <property type="project" value="UniProtKB-UniRule"/>
</dbReference>
<feature type="site" description="May play a role in metal incorporation in vivo" evidence="9">
    <location>
        <position position="96"/>
    </location>
</feature>
<feature type="binding site" evidence="9">
    <location>
        <position position="97"/>
    </location>
    <ligand>
        <name>Ni(2+)</name>
        <dbReference type="ChEBI" id="CHEBI:49786"/>
    </ligand>
</feature>
<comment type="function">
    <text evidence="9">Catalyzes 2 different reactions between oxygene and the acireductone 1,2-dihydroxy-3-keto-5-methylthiopentene (DHK-MTPene) depending upon the metal bound in the active site. Fe-containing acireductone dioxygenase (Fe-ARD) produces formate and 2-keto-4-methylthiobutyrate (KMTB), the alpha-ketoacid precursor of methionine in the methionine recycle pathway. Ni-containing acireductone dioxygenase (Ni-ARD) produces methylthiopropionate, carbon monoxide and formate, and does not lie on the methionine recycle pathway.</text>
</comment>
<dbReference type="GO" id="GO:0005506">
    <property type="term" value="F:iron ion binding"/>
    <property type="evidence" value="ECO:0007669"/>
    <property type="project" value="UniProtKB-UniRule"/>
</dbReference>
<reference evidence="10" key="1">
    <citation type="journal article" date="2021" name="PeerJ">
        <title>Extensive microbial diversity within the chicken gut microbiome revealed by metagenomics and culture.</title>
        <authorList>
            <person name="Gilroy R."/>
            <person name="Ravi A."/>
            <person name="Getino M."/>
            <person name="Pursley I."/>
            <person name="Horton D.L."/>
            <person name="Alikhan N.F."/>
            <person name="Baker D."/>
            <person name="Gharbi K."/>
            <person name="Hall N."/>
            <person name="Watson M."/>
            <person name="Adriaenssens E.M."/>
            <person name="Foster-Nyarko E."/>
            <person name="Jarju S."/>
            <person name="Secka A."/>
            <person name="Antonio M."/>
            <person name="Oren A."/>
            <person name="Chaudhuri R.R."/>
            <person name="La Ragione R."/>
            <person name="Hildebrand F."/>
            <person name="Pallen M.J."/>
        </authorList>
    </citation>
    <scope>NUCLEOTIDE SEQUENCE</scope>
    <source>
        <strain evidence="10">9264</strain>
    </source>
</reference>
<evidence type="ECO:0000256" key="8">
    <source>
        <dbReference type="ARBA" id="ARBA00023167"/>
    </source>
</evidence>
<dbReference type="HAMAP" id="MF_01682">
    <property type="entry name" value="Salvage_MtnD"/>
    <property type="match status" value="1"/>
</dbReference>
<gene>
    <name evidence="9" type="primary">mtnD</name>
    <name evidence="10" type="ORF">H9906_08610</name>
</gene>
<dbReference type="GO" id="GO:0019284">
    <property type="term" value="P:L-methionine salvage from S-adenosylmethionine"/>
    <property type="evidence" value="ECO:0007669"/>
    <property type="project" value="InterPro"/>
</dbReference>
<evidence type="ECO:0000313" key="11">
    <source>
        <dbReference type="Proteomes" id="UP000823889"/>
    </source>
</evidence>
<dbReference type="InterPro" id="IPR004313">
    <property type="entry name" value="ARD"/>
</dbReference>
<dbReference type="GO" id="GO:0016151">
    <property type="term" value="F:nickel cation binding"/>
    <property type="evidence" value="ECO:0007669"/>
    <property type="project" value="UniProtKB-UniRule"/>
</dbReference>
<dbReference type="Proteomes" id="UP000823889">
    <property type="component" value="Unassembled WGS sequence"/>
</dbReference>
<comment type="cofactor">
    <cofactor evidence="9">
        <name>Fe(2+)</name>
        <dbReference type="ChEBI" id="CHEBI:29033"/>
    </cofactor>
    <text evidence="9">Binds 1 Fe(2+) cation per monomer.</text>
</comment>
<dbReference type="AlphaFoldDB" id="A0A9D2RH04"/>
<evidence type="ECO:0000313" key="10">
    <source>
        <dbReference type="EMBL" id="HJD45069.1"/>
    </source>
</evidence>
<organism evidence="10 11">
    <name type="scientific">Candidatus Paenalcaligenes intestinipullorum</name>
    <dbReference type="NCBI Taxonomy" id="2838718"/>
    <lineage>
        <taxon>Bacteria</taxon>
        <taxon>Pseudomonadati</taxon>
        <taxon>Pseudomonadota</taxon>
        <taxon>Betaproteobacteria</taxon>
        <taxon>Burkholderiales</taxon>
        <taxon>Alcaligenaceae</taxon>
        <taxon>Paenalcaligenes</taxon>
    </lineage>
</organism>
<evidence type="ECO:0000256" key="4">
    <source>
        <dbReference type="ARBA" id="ARBA00022723"/>
    </source>
</evidence>
<comment type="catalytic activity">
    <reaction evidence="1 9">
        <text>1,2-dihydroxy-5-(methylsulfanyl)pent-1-en-3-one + O2 = 4-methylsulfanyl-2-oxobutanoate + formate + 2 H(+)</text>
        <dbReference type="Rhea" id="RHEA:24504"/>
        <dbReference type="ChEBI" id="CHEBI:15378"/>
        <dbReference type="ChEBI" id="CHEBI:15379"/>
        <dbReference type="ChEBI" id="CHEBI:15740"/>
        <dbReference type="ChEBI" id="CHEBI:16723"/>
        <dbReference type="ChEBI" id="CHEBI:49252"/>
        <dbReference type="EC" id="1.13.11.54"/>
    </reaction>
</comment>
<comment type="caution">
    <text evidence="10">The sequence shown here is derived from an EMBL/GenBank/DDBJ whole genome shotgun (WGS) entry which is preliminary data.</text>
</comment>
<feature type="binding site" evidence="9">
    <location>
        <position position="141"/>
    </location>
    <ligand>
        <name>Ni(2+)</name>
        <dbReference type="ChEBI" id="CHEBI:49786"/>
    </ligand>
</feature>
<evidence type="ECO:0000256" key="6">
    <source>
        <dbReference type="ARBA" id="ARBA00023002"/>
    </source>
</evidence>
<evidence type="ECO:0000256" key="2">
    <source>
        <dbReference type="ARBA" id="ARBA00022596"/>
    </source>
</evidence>
<feature type="site" description="Important to generate the dianion" evidence="9">
    <location>
        <position position="105"/>
    </location>
</feature>
<feature type="binding site" evidence="9">
    <location>
        <position position="99"/>
    </location>
    <ligand>
        <name>Ni(2+)</name>
        <dbReference type="ChEBI" id="CHEBI:49786"/>
    </ligand>
</feature>
<accession>A0A9D2RH04</accession>
<dbReference type="Pfam" id="PF03079">
    <property type="entry name" value="ARD"/>
    <property type="match status" value="1"/>
</dbReference>
<dbReference type="Gene3D" id="2.60.120.10">
    <property type="entry name" value="Jelly Rolls"/>
    <property type="match status" value="1"/>
</dbReference>
<comment type="cofactor">
    <cofactor evidence="9">
        <name>Ni(2+)</name>
        <dbReference type="ChEBI" id="CHEBI:49786"/>
    </cofactor>
    <text evidence="9">Binds 1 nickel ion per monomer.</text>
</comment>
<keyword evidence="2 9" id="KW-0533">Nickel</keyword>
<dbReference type="InterPro" id="IPR014710">
    <property type="entry name" value="RmlC-like_jellyroll"/>
</dbReference>
<evidence type="ECO:0000256" key="1">
    <source>
        <dbReference type="ARBA" id="ARBA00000428"/>
    </source>
</evidence>
<dbReference type="GO" id="GO:0019509">
    <property type="term" value="P:L-methionine salvage from methylthioadenosine"/>
    <property type="evidence" value="ECO:0007669"/>
    <property type="project" value="UniProtKB-UniRule"/>
</dbReference>
<comment type="pathway">
    <text evidence="9">Amino-acid biosynthesis; L-methionine biosynthesis via salvage pathway; L-methionine from S-methyl-5-thio-alpha-D-ribose 1-phosphate: step 5/6.</text>
</comment>
<sequence>MSHLRIYSDTHASTPLVDTASAHKIQHELARIGVRFEQWETPVALSATPSPEEVLAAYQADIQRLVAQEGYQSWDVISLQADHPQKDELRQKFLHEHRHAEDEVRFFVEGQGLFCLHIAQHIYQVLCVKGDLISVPANTPHWFDMGSQPNFTAIRLFNNPDGWIAHFTGSDIATLYPLLD</sequence>
<comment type="catalytic activity">
    <reaction evidence="9">
        <text>1,2-dihydroxy-5-(methylsulfanyl)pent-1-en-3-one + O2 = 3-(methylsulfanyl)propanoate + CO + formate + 2 H(+)</text>
        <dbReference type="Rhea" id="RHEA:14161"/>
        <dbReference type="ChEBI" id="CHEBI:15378"/>
        <dbReference type="ChEBI" id="CHEBI:15379"/>
        <dbReference type="ChEBI" id="CHEBI:15740"/>
        <dbReference type="ChEBI" id="CHEBI:17245"/>
        <dbReference type="ChEBI" id="CHEBI:49016"/>
        <dbReference type="ChEBI" id="CHEBI:49252"/>
        <dbReference type="EC" id="1.13.11.53"/>
    </reaction>
</comment>
<keyword evidence="5 9" id="KW-0223">Dioxygenase</keyword>
<protein>
    <recommendedName>
        <fullName evidence="9">Acireductone dioxygenase</fullName>
    </recommendedName>
    <alternativeName>
        <fullName evidence="9">1,2-dihydroxy-3-keto-5-methylthiopentene dioxygenase</fullName>
        <shortName evidence="9">DHK-MTPene dioxygenase</shortName>
    </alternativeName>
    <alternativeName>
        <fullName evidence="9">Acireductone dioxygenase (Fe(2+)-requiring)</fullName>
        <shortName evidence="9">ARD'</shortName>
        <shortName evidence="9">Fe-ARD</shortName>
        <ecNumber evidence="9">1.13.11.54</ecNumber>
    </alternativeName>
    <alternativeName>
        <fullName evidence="9">Acireductone dioxygenase (Ni(2+)-requiring)</fullName>
        <shortName evidence="9">ARD</shortName>
        <shortName evidence="9">Ni-ARD</shortName>
        <ecNumber evidence="9">1.13.11.53</ecNumber>
    </alternativeName>
</protein>
<proteinExistence type="inferred from homology"/>
<feature type="binding site" evidence="9">
    <location>
        <position position="141"/>
    </location>
    <ligand>
        <name>Fe(2+)</name>
        <dbReference type="ChEBI" id="CHEBI:29033"/>
    </ligand>
</feature>
<name>A0A9D2RH04_9BURK</name>
<feature type="binding site" evidence="9">
    <location>
        <position position="103"/>
    </location>
    <ligand>
        <name>Ni(2+)</name>
        <dbReference type="ChEBI" id="CHEBI:49786"/>
    </ligand>
</feature>
<keyword evidence="4 9" id="KW-0479">Metal-binding</keyword>
<evidence type="ECO:0000256" key="9">
    <source>
        <dbReference type="HAMAP-Rule" id="MF_01682"/>
    </source>
</evidence>
<reference evidence="10" key="2">
    <citation type="submission" date="2021-04" db="EMBL/GenBank/DDBJ databases">
        <authorList>
            <person name="Gilroy R."/>
        </authorList>
    </citation>
    <scope>NUCLEOTIDE SEQUENCE</scope>
    <source>
        <strain evidence="10">9264</strain>
    </source>
</reference>
<dbReference type="EMBL" id="DWUQ01000180">
    <property type="protein sequence ID" value="HJD45069.1"/>
    <property type="molecule type" value="Genomic_DNA"/>
</dbReference>
<keyword evidence="8 9" id="KW-0486">Methionine biosynthesis</keyword>
<evidence type="ECO:0000256" key="3">
    <source>
        <dbReference type="ARBA" id="ARBA00022605"/>
    </source>
</evidence>